<dbReference type="Proteomes" id="UP000243217">
    <property type="component" value="Unassembled WGS sequence"/>
</dbReference>
<name>A0A1W0A796_9STRA</name>
<accession>A0A1W0A796</accession>
<dbReference type="PANTHER" id="PTHR38566:SF1">
    <property type="entry name" value="CHROMOSOME UNDETERMINED SCAFFOLD_18, WHOLE GENOME SHOTGUN SEQUENCE"/>
    <property type="match status" value="1"/>
</dbReference>
<evidence type="ECO:0000313" key="1">
    <source>
        <dbReference type="EMBL" id="OQS06156.1"/>
    </source>
</evidence>
<proteinExistence type="predicted"/>
<dbReference type="OrthoDB" id="430647at2759"/>
<dbReference type="AlphaFoldDB" id="A0A1W0A796"/>
<dbReference type="PANTHER" id="PTHR38566">
    <property type="entry name" value="RNA_LIG_T4_1 DOMAIN-CONTAINING PROTEIN"/>
    <property type="match status" value="1"/>
</dbReference>
<protein>
    <submittedName>
        <fullName evidence="1">Uncharacterized protein</fullName>
    </submittedName>
</protein>
<sequence>MFAHTHSTLSNDVLRVIESIMMEAPEDHAVHYMKGLQQIRGYMTKFHTGSDGSSLSFEDMVQKWNGEWQEHVDKAKSSPIAMATERAMLPFMEGLSGIDIRVAARGRPDDAIYNGDEYARRYYPRGNYVAKWNLGNKVVYFPMVRAYPKFTGHEDDGELLNEENDTSSVASEALSKYFTKPATNTKTVISTTKENGEAAHLAVLKKTDGSFVYLVGSKNVHMAIQSISDIEKAIAVGSAPGQNPFAGARPVAFGILRMLEKLSPAKRNIFCEFLWQTRLTASFELLCPNHQHVELLDVSEDTPVLFGFSFSTLNSMPGIEICMNPLLGYALAQFCGVRTVAFDIVAYTGNEFKNVLSAIKSGYQTEGKVNLYIDNEGCVIGLQKFKTAWYVSLRAIREKSKSFLTSVLGKKKKLQVPDALALSHKQLYKRFGAIAKWLQLPKDKADQYCELGTAFISYIANVRLAACDGNPTAQKSVQHEVTDLFPIVWRDFLTTSELSDRIDCK</sequence>
<reference evidence="1 2" key="1">
    <citation type="journal article" date="2014" name="Genome Biol. Evol.">
        <title>The secreted proteins of Achlya hypogyna and Thraustotheca clavata identify the ancestral oomycete secretome and reveal gene acquisitions by horizontal gene transfer.</title>
        <authorList>
            <person name="Misner I."/>
            <person name="Blouin N."/>
            <person name="Leonard G."/>
            <person name="Richards T.A."/>
            <person name="Lane C.E."/>
        </authorList>
    </citation>
    <scope>NUCLEOTIDE SEQUENCE [LARGE SCALE GENOMIC DNA]</scope>
    <source>
        <strain evidence="1 2">ATCC 34112</strain>
    </source>
</reference>
<keyword evidence="2" id="KW-1185">Reference proteome</keyword>
<dbReference type="EMBL" id="JNBS01000370">
    <property type="protein sequence ID" value="OQS06156.1"/>
    <property type="molecule type" value="Genomic_DNA"/>
</dbReference>
<organism evidence="1 2">
    <name type="scientific">Thraustotheca clavata</name>
    <dbReference type="NCBI Taxonomy" id="74557"/>
    <lineage>
        <taxon>Eukaryota</taxon>
        <taxon>Sar</taxon>
        <taxon>Stramenopiles</taxon>
        <taxon>Oomycota</taxon>
        <taxon>Saprolegniomycetes</taxon>
        <taxon>Saprolegniales</taxon>
        <taxon>Achlyaceae</taxon>
        <taxon>Thraustotheca</taxon>
    </lineage>
</organism>
<gene>
    <name evidence="1" type="ORF">THRCLA_01793</name>
</gene>
<comment type="caution">
    <text evidence="1">The sequence shown here is derived from an EMBL/GenBank/DDBJ whole genome shotgun (WGS) entry which is preliminary data.</text>
</comment>
<evidence type="ECO:0000313" key="2">
    <source>
        <dbReference type="Proteomes" id="UP000243217"/>
    </source>
</evidence>